<proteinExistence type="predicted"/>
<sequence>MIAIFFVIVQLSLFARLVMKFVLHTPDDQQWVTALYSFSTVFLVPMQWLALQIHLPFTLDPEFYVLPAILLYGLLARILVGMARFIVRSF</sequence>
<accession>A0A8J3MNQ3</accession>
<comment type="caution">
    <text evidence="2">The sequence shown here is derived from an EMBL/GenBank/DDBJ whole genome shotgun (WGS) entry which is preliminary data.</text>
</comment>
<evidence type="ECO:0000313" key="2">
    <source>
        <dbReference type="EMBL" id="GHO43017.1"/>
    </source>
</evidence>
<reference evidence="2" key="1">
    <citation type="submission" date="2020-10" db="EMBL/GenBank/DDBJ databases">
        <title>Taxonomic study of unclassified bacteria belonging to the class Ktedonobacteria.</title>
        <authorList>
            <person name="Yabe S."/>
            <person name="Wang C.M."/>
            <person name="Zheng Y."/>
            <person name="Sakai Y."/>
            <person name="Cavaletti L."/>
            <person name="Monciardini P."/>
            <person name="Donadio S."/>
        </authorList>
    </citation>
    <scope>NUCLEOTIDE SEQUENCE</scope>
    <source>
        <strain evidence="2">SOSP1-1</strain>
    </source>
</reference>
<feature type="transmembrane region" description="Helical" evidence="1">
    <location>
        <begin position="63"/>
        <end position="87"/>
    </location>
</feature>
<feature type="transmembrane region" description="Helical" evidence="1">
    <location>
        <begin position="30"/>
        <end position="51"/>
    </location>
</feature>
<keyword evidence="1" id="KW-1133">Transmembrane helix</keyword>
<evidence type="ECO:0000313" key="3">
    <source>
        <dbReference type="Proteomes" id="UP000612362"/>
    </source>
</evidence>
<gene>
    <name evidence="2" type="ORF">KSX_11800</name>
</gene>
<keyword evidence="3" id="KW-1185">Reference proteome</keyword>
<keyword evidence="1" id="KW-0472">Membrane</keyword>
<protein>
    <submittedName>
        <fullName evidence="2">Uncharacterized protein</fullName>
    </submittedName>
</protein>
<organism evidence="2 3">
    <name type="scientific">Ktedonospora formicarum</name>
    <dbReference type="NCBI Taxonomy" id="2778364"/>
    <lineage>
        <taxon>Bacteria</taxon>
        <taxon>Bacillati</taxon>
        <taxon>Chloroflexota</taxon>
        <taxon>Ktedonobacteria</taxon>
        <taxon>Ktedonobacterales</taxon>
        <taxon>Ktedonobacteraceae</taxon>
        <taxon>Ktedonospora</taxon>
    </lineage>
</organism>
<dbReference type="AlphaFoldDB" id="A0A8J3MNQ3"/>
<name>A0A8J3MNQ3_9CHLR</name>
<evidence type="ECO:0000256" key="1">
    <source>
        <dbReference type="SAM" id="Phobius"/>
    </source>
</evidence>
<dbReference type="EMBL" id="BNJF01000001">
    <property type="protein sequence ID" value="GHO43017.1"/>
    <property type="molecule type" value="Genomic_DNA"/>
</dbReference>
<keyword evidence="1" id="KW-0812">Transmembrane</keyword>
<dbReference type="RefSeq" id="WP_220192510.1">
    <property type="nucleotide sequence ID" value="NZ_BNJF01000001.1"/>
</dbReference>
<dbReference type="Proteomes" id="UP000612362">
    <property type="component" value="Unassembled WGS sequence"/>
</dbReference>